<sequence>MCFQLTLQLAISRPPFSVALHLFMMKIVHSESVFFLEIIRTSWQLFCMAALEARQMGGKNRVKEASTKCTKPSSVET</sequence>
<name>A0A6B0U4V4_IXORI</name>
<accession>A0A6B0U4V4</accession>
<evidence type="ECO:0000313" key="1">
    <source>
        <dbReference type="EMBL" id="MXU83784.1"/>
    </source>
</evidence>
<organism evidence="1">
    <name type="scientific">Ixodes ricinus</name>
    <name type="common">Common tick</name>
    <name type="synonym">Acarus ricinus</name>
    <dbReference type="NCBI Taxonomy" id="34613"/>
    <lineage>
        <taxon>Eukaryota</taxon>
        <taxon>Metazoa</taxon>
        <taxon>Ecdysozoa</taxon>
        <taxon>Arthropoda</taxon>
        <taxon>Chelicerata</taxon>
        <taxon>Arachnida</taxon>
        <taxon>Acari</taxon>
        <taxon>Parasitiformes</taxon>
        <taxon>Ixodida</taxon>
        <taxon>Ixodoidea</taxon>
        <taxon>Ixodidae</taxon>
        <taxon>Ixodinae</taxon>
        <taxon>Ixodes</taxon>
    </lineage>
</organism>
<dbReference type="EMBL" id="GIFC01001701">
    <property type="protein sequence ID" value="MXU83784.1"/>
    <property type="molecule type" value="Transcribed_RNA"/>
</dbReference>
<proteinExistence type="predicted"/>
<protein>
    <submittedName>
        <fullName evidence="1">Uncharacterized protein</fullName>
    </submittedName>
</protein>
<dbReference type="AlphaFoldDB" id="A0A6B0U4V4"/>
<reference evidence="1" key="1">
    <citation type="submission" date="2019-12" db="EMBL/GenBank/DDBJ databases">
        <title>An insight into the sialome of adult female Ixodes ricinus ticks feeding for 6 days.</title>
        <authorList>
            <person name="Perner J."/>
            <person name="Ribeiro J.M.C."/>
        </authorList>
    </citation>
    <scope>NUCLEOTIDE SEQUENCE</scope>
    <source>
        <strain evidence="1">Semi-engorged</strain>
        <tissue evidence="1">Salivary glands</tissue>
    </source>
</reference>